<dbReference type="HOGENOM" id="CLU_000315_2_5_1"/>
<evidence type="ECO:0000256" key="11">
    <source>
        <dbReference type="PROSITE-ProRule" id="PRU00175"/>
    </source>
</evidence>
<dbReference type="OMA" id="ETTVWRL"/>
<gene>
    <name evidence="16" type="ORF">PFICI_05099</name>
</gene>
<dbReference type="SMART" id="SM00490">
    <property type="entry name" value="HELICc"/>
    <property type="match status" value="1"/>
</dbReference>
<dbReference type="eggNOG" id="KOG1001">
    <property type="taxonomic scope" value="Eukaryota"/>
</dbReference>
<feature type="compositionally biased region" description="Low complexity" evidence="12">
    <location>
        <begin position="38"/>
        <end position="51"/>
    </location>
</feature>
<dbReference type="SMART" id="SM00910">
    <property type="entry name" value="HIRAN"/>
    <property type="match status" value="1"/>
</dbReference>
<evidence type="ECO:0000256" key="10">
    <source>
        <dbReference type="ARBA" id="ARBA00023242"/>
    </source>
</evidence>
<dbReference type="GO" id="GO:0005524">
    <property type="term" value="F:ATP binding"/>
    <property type="evidence" value="ECO:0007669"/>
    <property type="project" value="UniProtKB-KW"/>
</dbReference>
<evidence type="ECO:0000256" key="3">
    <source>
        <dbReference type="ARBA" id="ARBA00022723"/>
    </source>
</evidence>
<dbReference type="InterPro" id="IPR014905">
    <property type="entry name" value="HIRAN"/>
</dbReference>
<dbReference type="InterPro" id="IPR050628">
    <property type="entry name" value="SNF2_RAD54_helicase_TF"/>
</dbReference>
<dbReference type="GO" id="GO:0016818">
    <property type="term" value="F:hydrolase activity, acting on acid anhydrides, in phosphorus-containing anhydrides"/>
    <property type="evidence" value="ECO:0007669"/>
    <property type="project" value="InterPro"/>
</dbReference>
<dbReference type="EMBL" id="KI912111">
    <property type="protein sequence ID" value="ETS83223.1"/>
    <property type="molecule type" value="Genomic_DNA"/>
</dbReference>
<dbReference type="STRING" id="1229662.W3XAY1"/>
<dbReference type="Pfam" id="PF08797">
    <property type="entry name" value="HIRAN"/>
    <property type="match status" value="1"/>
</dbReference>
<dbReference type="OrthoDB" id="448448at2759"/>
<keyword evidence="4" id="KW-0547">Nucleotide-binding</keyword>
<evidence type="ECO:0000256" key="8">
    <source>
        <dbReference type="ARBA" id="ARBA00022833"/>
    </source>
</evidence>
<feature type="domain" description="Helicase C-terminal" evidence="15">
    <location>
        <begin position="730"/>
        <end position="895"/>
    </location>
</feature>
<dbReference type="InterPro" id="IPR027417">
    <property type="entry name" value="P-loop_NTPase"/>
</dbReference>
<dbReference type="RefSeq" id="XP_007831871.1">
    <property type="nucleotide sequence ID" value="XM_007833680.1"/>
</dbReference>
<organism evidence="16 17">
    <name type="scientific">Pestalotiopsis fici (strain W106-1 / CGMCC3.15140)</name>
    <dbReference type="NCBI Taxonomy" id="1229662"/>
    <lineage>
        <taxon>Eukaryota</taxon>
        <taxon>Fungi</taxon>
        <taxon>Dikarya</taxon>
        <taxon>Ascomycota</taxon>
        <taxon>Pezizomycotina</taxon>
        <taxon>Sordariomycetes</taxon>
        <taxon>Xylariomycetidae</taxon>
        <taxon>Amphisphaeriales</taxon>
        <taxon>Sporocadaceae</taxon>
        <taxon>Pestalotiopsis</taxon>
    </lineage>
</organism>
<dbReference type="PANTHER" id="PTHR45626:SF11">
    <property type="entry name" value="FAMILY HELICASE, PUTATIVE (AFU_ORTHOLOGUE AFUA_5G06590)-RELATED"/>
    <property type="match status" value="1"/>
</dbReference>
<evidence type="ECO:0000313" key="16">
    <source>
        <dbReference type="EMBL" id="ETS83223.1"/>
    </source>
</evidence>
<comment type="subcellular location">
    <subcellularLocation>
        <location evidence="1">Nucleus</location>
    </subcellularLocation>
</comment>
<dbReference type="GO" id="GO:0005634">
    <property type="term" value="C:nucleus"/>
    <property type="evidence" value="ECO:0007669"/>
    <property type="project" value="UniProtKB-SubCell"/>
</dbReference>
<comment type="similarity">
    <text evidence="2">Belongs to the SNF2/RAD54 helicase family.</text>
</comment>
<dbReference type="SUPFAM" id="SSF57850">
    <property type="entry name" value="RING/U-box"/>
    <property type="match status" value="1"/>
</dbReference>
<dbReference type="PROSITE" id="PS51192">
    <property type="entry name" value="HELICASE_ATP_BIND_1"/>
    <property type="match status" value="1"/>
</dbReference>
<dbReference type="GO" id="GO:0006281">
    <property type="term" value="P:DNA repair"/>
    <property type="evidence" value="ECO:0007669"/>
    <property type="project" value="TreeGrafter"/>
</dbReference>
<dbReference type="Gene3D" id="3.40.50.10810">
    <property type="entry name" value="Tandem AAA-ATPase domain"/>
    <property type="match status" value="1"/>
</dbReference>
<feature type="region of interest" description="Disordered" evidence="12">
    <location>
        <begin position="1"/>
        <end position="58"/>
    </location>
</feature>
<keyword evidence="17" id="KW-1185">Reference proteome</keyword>
<dbReference type="InterPro" id="IPR001650">
    <property type="entry name" value="Helicase_C-like"/>
</dbReference>
<dbReference type="GO" id="GO:0008270">
    <property type="term" value="F:zinc ion binding"/>
    <property type="evidence" value="ECO:0007669"/>
    <property type="project" value="UniProtKB-KW"/>
</dbReference>
<evidence type="ECO:0000259" key="15">
    <source>
        <dbReference type="PROSITE" id="PS51194"/>
    </source>
</evidence>
<dbReference type="PANTHER" id="PTHR45626">
    <property type="entry name" value="TRANSCRIPTION TERMINATION FACTOR 2-RELATED"/>
    <property type="match status" value="1"/>
</dbReference>
<dbReference type="GO" id="GO:0008094">
    <property type="term" value="F:ATP-dependent activity, acting on DNA"/>
    <property type="evidence" value="ECO:0007669"/>
    <property type="project" value="TreeGrafter"/>
</dbReference>
<evidence type="ECO:0000313" key="17">
    <source>
        <dbReference type="Proteomes" id="UP000030651"/>
    </source>
</evidence>
<dbReference type="Pfam" id="PF00176">
    <property type="entry name" value="SNF2-rel_dom"/>
    <property type="match status" value="1"/>
</dbReference>
<feature type="domain" description="RING-type" evidence="13">
    <location>
        <begin position="663"/>
        <end position="703"/>
    </location>
</feature>
<dbReference type="GeneID" id="19270112"/>
<keyword evidence="7" id="KW-0347">Helicase</keyword>
<evidence type="ECO:0000256" key="4">
    <source>
        <dbReference type="ARBA" id="ARBA00022741"/>
    </source>
</evidence>
<evidence type="ECO:0008006" key="18">
    <source>
        <dbReference type="Google" id="ProtNLM"/>
    </source>
</evidence>
<evidence type="ECO:0000259" key="14">
    <source>
        <dbReference type="PROSITE" id="PS51192"/>
    </source>
</evidence>
<evidence type="ECO:0000256" key="12">
    <source>
        <dbReference type="SAM" id="MobiDB-lite"/>
    </source>
</evidence>
<keyword evidence="9" id="KW-0067">ATP-binding</keyword>
<keyword evidence="6" id="KW-0378">Hydrolase</keyword>
<evidence type="ECO:0000256" key="1">
    <source>
        <dbReference type="ARBA" id="ARBA00004123"/>
    </source>
</evidence>
<dbReference type="Pfam" id="PF00271">
    <property type="entry name" value="Helicase_C"/>
    <property type="match status" value="1"/>
</dbReference>
<evidence type="ECO:0000256" key="9">
    <source>
        <dbReference type="ARBA" id="ARBA00022840"/>
    </source>
</evidence>
<name>W3XAY1_PESFW</name>
<dbReference type="InterPro" id="IPR049730">
    <property type="entry name" value="SNF2/RAD54-like_C"/>
</dbReference>
<keyword evidence="8" id="KW-0862">Zinc</keyword>
<dbReference type="PROSITE" id="PS51194">
    <property type="entry name" value="HELICASE_CTER"/>
    <property type="match status" value="1"/>
</dbReference>
<evidence type="ECO:0000256" key="7">
    <source>
        <dbReference type="ARBA" id="ARBA00022806"/>
    </source>
</evidence>
<dbReference type="Gene3D" id="3.30.40.10">
    <property type="entry name" value="Zinc/RING finger domain, C3HC4 (zinc finger)"/>
    <property type="match status" value="1"/>
</dbReference>
<accession>W3XAY1</accession>
<dbReference type="InterPro" id="IPR013083">
    <property type="entry name" value="Znf_RING/FYVE/PHD"/>
</dbReference>
<dbReference type="Gene3D" id="3.40.50.300">
    <property type="entry name" value="P-loop containing nucleotide triphosphate hydrolases"/>
    <property type="match status" value="1"/>
</dbReference>
<evidence type="ECO:0000259" key="13">
    <source>
        <dbReference type="PROSITE" id="PS50089"/>
    </source>
</evidence>
<dbReference type="SUPFAM" id="SSF52540">
    <property type="entry name" value="P-loop containing nucleoside triphosphate hydrolases"/>
    <property type="match status" value="2"/>
</dbReference>
<protein>
    <recommendedName>
        <fullName evidence="18">SWI/SNF-related matrix-associated actin-dependent regulator of chromatin subfamily A member 3-like 1</fullName>
    </recommendedName>
</protein>
<dbReference type="CDD" id="cd18793">
    <property type="entry name" value="SF2_C_SNF"/>
    <property type="match status" value="1"/>
</dbReference>
<dbReference type="GO" id="GO:0004386">
    <property type="term" value="F:helicase activity"/>
    <property type="evidence" value="ECO:0007669"/>
    <property type="project" value="UniProtKB-KW"/>
</dbReference>
<dbReference type="SMART" id="SM00487">
    <property type="entry name" value="DEXDc"/>
    <property type="match status" value="1"/>
</dbReference>
<dbReference type="KEGG" id="pfy:PFICI_05099"/>
<dbReference type="InterPro" id="IPR014001">
    <property type="entry name" value="Helicase_ATP-bd"/>
</dbReference>
<dbReference type="InterPro" id="IPR000330">
    <property type="entry name" value="SNF2_N"/>
</dbReference>
<dbReference type="Pfam" id="PF13639">
    <property type="entry name" value="zf-RING_2"/>
    <property type="match status" value="1"/>
</dbReference>
<dbReference type="PROSITE" id="PS50089">
    <property type="entry name" value="ZF_RING_2"/>
    <property type="match status" value="1"/>
</dbReference>
<dbReference type="GO" id="GO:0003676">
    <property type="term" value="F:nucleic acid binding"/>
    <property type="evidence" value="ECO:0007669"/>
    <property type="project" value="InterPro"/>
</dbReference>
<reference evidence="17" key="1">
    <citation type="journal article" date="2015" name="BMC Genomics">
        <title>Genomic and transcriptomic analysis of the endophytic fungus Pestalotiopsis fici reveals its lifestyle and high potential for synthesis of natural products.</title>
        <authorList>
            <person name="Wang X."/>
            <person name="Zhang X."/>
            <person name="Liu L."/>
            <person name="Xiang M."/>
            <person name="Wang W."/>
            <person name="Sun X."/>
            <person name="Che Y."/>
            <person name="Guo L."/>
            <person name="Liu G."/>
            <person name="Guo L."/>
            <person name="Wang C."/>
            <person name="Yin W.B."/>
            <person name="Stadler M."/>
            <person name="Zhang X."/>
            <person name="Liu X."/>
        </authorList>
    </citation>
    <scope>NUCLEOTIDE SEQUENCE [LARGE SCALE GENOMIC DNA]</scope>
    <source>
        <strain evidence="17">W106-1 / CGMCC3.15140</strain>
    </source>
</reference>
<dbReference type="InterPro" id="IPR038718">
    <property type="entry name" value="SNF2-like_sf"/>
</dbReference>
<dbReference type="SMART" id="SM00184">
    <property type="entry name" value="RING"/>
    <property type="match status" value="1"/>
</dbReference>
<dbReference type="InParanoid" id="W3XAY1"/>
<keyword evidence="3" id="KW-0479">Metal-binding</keyword>
<keyword evidence="10" id="KW-0539">Nucleus</keyword>
<dbReference type="InterPro" id="IPR001841">
    <property type="entry name" value="Znf_RING"/>
</dbReference>
<sequence length="902" mass="100232">MTAQKRGREPAGGSDPRTTKHARFSDTPAASTSRDNVAAGSQSSQGYASSQLPTSTQVIDDDEADLIDDRAQYDEGPVFDLYGTHDAKIVGVRYYNGVVTPHELVMLHREPHNQYDPNAIRVNNVMGQQIGHLPRNLVAKLAPYIDNNEVVLEGVLTGEKAFYDCPIKLYFYGPSEPMARMIIENKIKADRLIKATEMNNNRKEQEARRKVMGMKSGTTTGTGLGNTAEATLQKQEQDATLQGLVATSEALETVRSDTFTDTLAASEDHLKAMPMAPQPDALKSTLLPYQLQGLAWMTAKENVKLPPVGSDEVVQLWQRKGAASYLNLASCFVTSSPPKLISGGILADDMGLGKTLQVISLIMSEGFKNGPTLIVAPVSVLSNWEQQIKFHVKEDQHPDVLVYHSISKTMSASELQRYHVVITTYGMLSSEAKTKNSSRLFGVEWRRVVLDEGHTIRNAKAQLAQAAHMIKAQSRWVLTGTPIINTVKDFFSLLRFLKITGGLQEDGLFSQVIARPIKQAHSRHPDRIKAVNVLGHLMKDICLRRKKEMSFVNLNLPPKTEYIHRVSFDKTEKTKYDALLAEAQGALEDFQNKSNKGQLGRYTNVLERLLRLRQVCNHWTLAKERVDDLLKLFEDQKVVALTDKNIPILQKALQLMIDSGEECPICLDEISQHEPVITACKHVFGKACISKTIDLQGKCPYCRAELTHDSLVETAERAGTLQVDDSCRSSKTEALVKILQATLKNDGSKVIIFSQWTSFLDIIALRLQEADMSFARIDGSMVKKKRDESIAALNEDPNTRILLASLQVCSVGLNLVAADTVVLADSWWAPAIEDQAVDRVHRLGQTRPTTVWRLVVEGTVEERVLDVQAEKRKLVSEAFQEKTKGGKAKDTRSMADIKKLLS</sequence>
<dbReference type="Gene3D" id="3.30.70.2330">
    <property type="match status" value="1"/>
</dbReference>
<dbReference type="AlphaFoldDB" id="W3XAY1"/>
<evidence type="ECO:0000256" key="6">
    <source>
        <dbReference type="ARBA" id="ARBA00022801"/>
    </source>
</evidence>
<evidence type="ECO:0000256" key="2">
    <source>
        <dbReference type="ARBA" id="ARBA00007025"/>
    </source>
</evidence>
<evidence type="ECO:0000256" key="5">
    <source>
        <dbReference type="ARBA" id="ARBA00022771"/>
    </source>
</evidence>
<keyword evidence="5 11" id="KW-0863">Zinc-finger</keyword>
<dbReference type="Proteomes" id="UP000030651">
    <property type="component" value="Unassembled WGS sequence"/>
</dbReference>
<proteinExistence type="inferred from homology"/>
<feature type="domain" description="Helicase ATP-binding" evidence="14">
    <location>
        <begin position="335"/>
        <end position="500"/>
    </location>
</feature>